<organism evidence="2 3">
    <name type="scientific">Paractinoplanes ferrugineus</name>
    <dbReference type="NCBI Taxonomy" id="113564"/>
    <lineage>
        <taxon>Bacteria</taxon>
        <taxon>Bacillati</taxon>
        <taxon>Actinomycetota</taxon>
        <taxon>Actinomycetes</taxon>
        <taxon>Micromonosporales</taxon>
        <taxon>Micromonosporaceae</taxon>
        <taxon>Paractinoplanes</taxon>
    </lineage>
</organism>
<accession>A0A919MID3</accession>
<feature type="repeat" description="WD" evidence="1">
    <location>
        <begin position="46"/>
        <end position="71"/>
    </location>
</feature>
<evidence type="ECO:0000313" key="2">
    <source>
        <dbReference type="EMBL" id="GIE13560.1"/>
    </source>
</evidence>
<dbReference type="AlphaFoldDB" id="A0A919MID3"/>
<dbReference type="InterPro" id="IPR015943">
    <property type="entry name" value="WD40/YVTN_repeat-like_dom_sf"/>
</dbReference>
<proteinExistence type="predicted"/>
<sequence length="103" mass="10980">MDKGAQETYLSTSQANRDAAANWALSHVGEKYSYNFATNRRTSCYGKTLASGADDNTVRLWGVNGPSSAQMIQHICASVGHDIGSNDSTTYSLGENTAPICIS</sequence>
<keyword evidence="1" id="KW-0853">WD repeat</keyword>
<dbReference type="PROSITE" id="PS50082">
    <property type="entry name" value="WD_REPEATS_2"/>
    <property type="match status" value="1"/>
</dbReference>
<dbReference type="Gene3D" id="2.130.10.10">
    <property type="entry name" value="YVTN repeat-like/Quinoprotein amine dehydrogenase"/>
    <property type="match status" value="1"/>
</dbReference>
<evidence type="ECO:0000313" key="3">
    <source>
        <dbReference type="Proteomes" id="UP000598174"/>
    </source>
</evidence>
<reference evidence="2" key="1">
    <citation type="submission" date="2021-01" db="EMBL/GenBank/DDBJ databases">
        <title>Whole genome shotgun sequence of Actinoplanes ferrugineus NBRC 15555.</title>
        <authorList>
            <person name="Komaki H."/>
            <person name="Tamura T."/>
        </authorList>
    </citation>
    <scope>NUCLEOTIDE SEQUENCE</scope>
    <source>
        <strain evidence="2">NBRC 15555</strain>
    </source>
</reference>
<gene>
    <name evidence="2" type="ORF">Afe05nite_54000</name>
</gene>
<dbReference type="InterPro" id="IPR001680">
    <property type="entry name" value="WD40_rpt"/>
</dbReference>
<evidence type="ECO:0000256" key="1">
    <source>
        <dbReference type="PROSITE-ProRule" id="PRU00221"/>
    </source>
</evidence>
<comment type="caution">
    <text evidence="2">The sequence shown here is derived from an EMBL/GenBank/DDBJ whole genome shotgun (WGS) entry which is preliminary data.</text>
</comment>
<protein>
    <submittedName>
        <fullName evidence="2">Uncharacterized protein</fullName>
    </submittedName>
</protein>
<name>A0A919MID3_9ACTN</name>
<dbReference type="EMBL" id="BOMM01000049">
    <property type="protein sequence ID" value="GIE13560.1"/>
    <property type="molecule type" value="Genomic_DNA"/>
</dbReference>
<keyword evidence="3" id="KW-1185">Reference proteome</keyword>
<dbReference type="Proteomes" id="UP000598174">
    <property type="component" value="Unassembled WGS sequence"/>
</dbReference>